<proteinExistence type="predicted"/>
<dbReference type="PANTHER" id="PTHR42852">
    <property type="entry name" value="THIOL:DISULFIDE INTERCHANGE PROTEIN DSBE"/>
    <property type="match status" value="1"/>
</dbReference>
<dbReference type="Pfam" id="PF00578">
    <property type="entry name" value="AhpC-TSA"/>
    <property type="match status" value="1"/>
</dbReference>
<dbReference type="InterPro" id="IPR000866">
    <property type="entry name" value="AhpC/TSA"/>
</dbReference>
<dbReference type="Proteomes" id="UP001589774">
    <property type="component" value="Unassembled WGS sequence"/>
</dbReference>
<evidence type="ECO:0000256" key="2">
    <source>
        <dbReference type="ARBA" id="ARBA00022748"/>
    </source>
</evidence>
<evidence type="ECO:0000256" key="3">
    <source>
        <dbReference type="ARBA" id="ARBA00023157"/>
    </source>
</evidence>
<organism evidence="7 8">
    <name type="scientific">Olivibacter oleidegradans</name>
    <dbReference type="NCBI Taxonomy" id="760123"/>
    <lineage>
        <taxon>Bacteria</taxon>
        <taxon>Pseudomonadati</taxon>
        <taxon>Bacteroidota</taxon>
        <taxon>Sphingobacteriia</taxon>
        <taxon>Sphingobacteriales</taxon>
        <taxon>Sphingobacteriaceae</taxon>
        <taxon>Olivibacter</taxon>
    </lineage>
</organism>
<keyword evidence="2" id="KW-0201">Cytochrome c-type biogenesis</keyword>
<keyword evidence="4" id="KW-0676">Redox-active center</keyword>
<dbReference type="InterPro" id="IPR036249">
    <property type="entry name" value="Thioredoxin-like_sf"/>
</dbReference>
<evidence type="ECO:0000256" key="4">
    <source>
        <dbReference type="ARBA" id="ARBA00023284"/>
    </source>
</evidence>
<dbReference type="EMBL" id="JBHLWO010000001">
    <property type="protein sequence ID" value="MFC0316953.1"/>
    <property type="molecule type" value="Genomic_DNA"/>
</dbReference>
<accession>A0ABV6HDJ0</accession>
<feature type="domain" description="Thioredoxin" evidence="6">
    <location>
        <begin position="234"/>
        <end position="375"/>
    </location>
</feature>
<dbReference type="Gene3D" id="3.40.30.10">
    <property type="entry name" value="Glutaredoxin"/>
    <property type="match status" value="1"/>
</dbReference>
<dbReference type="PROSITE" id="PS51352">
    <property type="entry name" value="THIOREDOXIN_2"/>
    <property type="match status" value="1"/>
</dbReference>
<name>A0ABV6HDJ0_9SPHI</name>
<keyword evidence="8" id="KW-1185">Reference proteome</keyword>
<evidence type="ECO:0000313" key="8">
    <source>
        <dbReference type="Proteomes" id="UP001589774"/>
    </source>
</evidence>
<comment type="subcellular location">
    <subcellularLocation>
        <location evidence="1">Cell envelope</location>
    </subcellularLocation>
</comment>
<dbReference type="PANTHER" id="PTHR42852:SF6">
    <property type="entry name" value="THIOL:DISULFIDE INTERCHANGE PROTEIN DSBE"/>
    <property type="match status" value="1"/>
</dbReference>
<dbReference type="SUPFAM" id="SSF52833">
    <property type="entry name" value="Thioredoxin-like"/>
    <property type="match status" value="1"/>
</dbReference>
<evidence type="ECO:0000259" key="6">
    <source>
        <dbReference type="PROSITE" id="PS51352"/>
    </source>
</evidence>
<dbReference type="CDD" id="cd02966">
    <property type="entry name" value="TlpA_like_family"/>
    <property type="match status" value="1"/>
</dbReference>
<keyword evidence="3" id="KW-1015">Disulfide bond</keyword>
<dbReference type="RefSeq" id="WP_377476553.1">
    <property type="nucleotide sequence ID" value="NZ_JBHLWO010000001.1"/>
</dbReference>
<dbReference type="InterPro" id="IPR050553">
    <property type="entry name" value="Thioredoxin_ResA/DsbE_sf"/>
</dbReference>
<comment type="caution">
    <text evidence="7">The sequence shown here is derived from an EMBL/GenBank/DDBJ whole genome shotgun (WGS) entry which is preliminary data.</text>
</comment>
<evidence type="ECO:0000256" key="1">
    <source>
        <dbReference type="ARBA" id="ARBA00004196"/>
    </source>
</evidence>
<reference evidence="7 8" key="1">
    <citation type="submission" date="2024-09" db="EMBL/GenBank/DDBJ databases">
        <authorList>
            <person name="Sun Q."/>
            <person name="Mori K."/>
        </authorList>
    </citation>
    <scope>NUCLEOTIDE SEQUENCE [LARGE SCALE GENOMIC DNA]</scope>
    <source>
        <strain evidence="7 8">CCM 7765</strain>
    </source>
</reference>
<dbReference type="PROSITE" id="PS00194">
    <property type="entry name" value="THIOREDOXIN_1"/>
    <property type="match status" value="1"/>
</dbReference>
<feature type="chain" id="PRO_5046633680" evidence="5">
    <location>
        <begin position="23"/>
        <end position="375"/>
    </location>
</feature>
<dbReference type="InterPro" id="IPR013766">
    <property type="entry name" value="Thioredoxin_domain"/>
</dbReference>
<protein>
    <submittedName>
        <fullName evidence="7">TlpA family protein disulfide reductase</fullName>
    </submittedName>
</protein>
<evidence type="ECO:0000256" key="5">
    <source>
        <dbReference type="SAM" id="SignalP"/>
    </source>
</evidence>
<evidence type="ECO:0000313" key="7">
    <source>
        <dbReference type="EMBL" id="MFC0316953.1"/>
    </source>
</evidence>
<dbReference type="InterPro" id="IPR017937">
    <property type="entry name" value="Thioredoxin_CS"/>
</dbReference>
<sequence>MKHCLLILLTFAVFVNVGTISAQDAKPFKVIGSIDTVPHASYYVSYYSADGLRYDTIELDKKGHFILSGHISEPTSVSLSVDNVYDKDVLGNWLCYSFWVEPGKEIYFKGLRGFRKQIVRNSETQRLEDELNHEQKPLNKQLASLRKKFRSDNYTAEDKRAFDSLGRERDALNFQFIEDHPNTHYAASLLAGYVHHEPSFYARSQRLFDQLTPEIRSTKRGKRIQELLSKQRSVQLGEQLTDFTLADTAGNTISLSDYKGKYVLVEFWASWCVPCRRENPNLVKSYNTYKPSGFEILAVSFDDKRDNWVKAINDDGLPWTHVSELTDLFNSPLAKKLLVRSVPDNFLLDREGKIIGRNLRGDELNRKLSTLTLSD</sequence>
<feature type="signal peptide" evidence="5">
    <location>
        <begin position="1"/>
        <end position="22"/>
    </location>
</feature>
<gene>
    <name evidence="7" type="ORF">ACFFI0_01485</name>
</gene>
<keyword evidence="5" id="KW-0732">Signal</keyword>